<dbReference type="EMBL" id="JABELV010000014">
    <property type="protein sequence ID" value="KAG7570954.1"/>
    <property type="molecule type" value="Genomic_DNA"/>
</dbReference>
<keyword evidence="2" id="KW-0732">Signal</keyword>
<sequence length="211" mass="24014">MKFLIFNLTFIAIALGIARQMGITIPRPHIPAPCTKEFALIIAAQSVLSFFSSHISRLLTEQPKRYQGDEDGVLDVKLLENKRRQNQGILLFTIGFMSIIILLAHLFCQDGPWTGPPPDDRERYILMCFFGTWGELGFMIVSGGIFEWYAYSDAELQRTLKAHRLDQLQKDNWVEVGQSGPVKETAADWVRSFRIAKDHPEWVDVKSTDGL</sequence>
<feature type="chain" id="PRO_5035443348" evidence="2">
    <location>
        <begin position="19"/>
        <end position="211"/>
    </location>
</feature>
<evidence type="ECO:0000313" key="4">
    <source>
        <dbReference type="Proteomes" id="UP000812966"/>
    </source>
</evidence>
<dbReference type="Proteomes" id="UP000812966">
    <property type="component" value="Unassembled WGS sequence"/>
</dbReference>
<keyword evidence="1" id="KW-1133">Transmembrane helix</keyword>
<evidence type="ECO:0000256" key="1">
    <source>
        <dbReference type="SAM" id="Phobius"/>
    </source>
</evidence>
<gene>
    <name evidence="3" type="ORF">FFLO_01048</name>
</gene>
<dbReference type="AlphaFoldDB" id="A0A8K0NV60"/>
<keyword evidence="1" id="KW-0472">Membrane</keyword>
<feature type="transmembrane region" description="Helical" evidence="1">
    <location>
        <begin position="88"/>
        <end position="104"/>
    </location>
</feature>
<protein>
    <submittedName>
        <fullName evidence="3">Uncharacterized protein</fullName>
    </submittedName>
</protein>
<evidence type="ECO:0000256" key="2">
    <source>
        <dbReference type="SAM" id="SignalP"/>
    </source>
</evidence>
<proteinExistence type="predicted"/>
<feature type="transmembrane region" description="Helical" evidence="1">
    <location>
        <begin position="124"/>
        <end position="151"/>
    </location>
</feature>
<organism evidence="3 4">
    <name type="scientific">Filobasidium floriforme</name>
    <dbReference type="NCBI Taxonomy" id="5210"/>
    <lineage>
        <taxon>Eukaryota</taxon>
        <taxon>Fungi</taxon>
        <taxon>Dikarya</taxon>
        <taxon>Basidiomycota</taxon>
        <taxon>Agaricomycotina</taxon>
        <taxon>Tremellomycetes</taxon>
        <taxon>Filobasidiales</taxon>
        <taxon>Filobasidiaceae</taxon>
        <taxon>Filobasidium</taxon>
    </lineage>
</organism>
<keyword evidence="1" id="KW-0812">Transmembrane</keyword>
<name>A0A8K0NV60_9TREE</name>
<comment type="caution">
    <text evidence="3">The sequence shown here is derived from an EMBL/GenBank/DDBJ whole genome shotgun (WGS) entry which is preliminary data.</text>
</comment>
<keyword evidence="4" id="KW-1185">Reference proteome</keyword>
<evidence type="ECO:0000313" key="3">
    <source>
        <dbReference type="EMBL" id="KAG7570954.1"/>
    </source>
</evidence>
<accession>A0A8K0NV60</accession>
<feature type="signal peptide" evidence="2">
    <location>
        <begin position="1"/>
        <end position="18"/>
    </location>
</feature>
<reference evidence="3" key="1">
    <citation type="submission" date="2020-04" db="EMBL/GenBank/DDBJ databases">
        <title>Analysis of mating type loci in Filobasidium floriforme.</title>
        <authorList>
            <person name="Nowrousian M."/>
        </authorList>
    </citation>
    <scope>NUCLEOTIDE SEQUENCE</scope>
    <source>
        <strain evidence="3">CBS 6242</strain>
    </source>
</reference>
<feature type="transmembrane region" description="Helical" evidence="1">
    <location>
        <begin position="38"/>
        <end position="59"/>
    </location>
</feature>